<dbReference type="GO" id="GO:0003677">
    <property type="term" value="F:DNA binding"/>
    <property type="evidence" value="ECO:0007669"/>
    <property type="project" value="UniProtKB-KW"/>
</dbReference>
<protein>
    <submittedName>
        <fullName evidence="6">IclR family transcriptional regulator</fullName>
    </submittedName>
</protein>
<dbReference type="InterPro" id="IPR050707">
    <property type="entry name" value="HTH_MetabolicPath_Reg"/>
</dbReference>
<dbReference type="AlphaFoldDB" id="A0A562E768"/>
<evidence type="ECO:0000256" key="3">
    <source>
        <dbReference type="ARBA" id="ARBA00023163"/>
    </source>
</evidence>
<evidence type="ECO:0000313" key="7">
    <source>
        <dbReference type="Proteomes" id="UP000317573"/>
    </source>
</evidence>
<dbReference type="Gene3D" id="1.10.10.10">
    <property type="entry name" value="Winged helix-like DNA-binding domain superfamily/Winged helix DNA-binding domain"/>
    <property type="match status" value="1"/>
</dbReference>
<dbReference type="InterPro" id="IPR036390">
    <property type="entry name" value="WH_DNA-bd_sf"/>
</dbReference>
<reference evidence="6 7" key="1">
    <citation type="submission" date="2019-07" db="EMBL/GenBank/DDBJ databases">
        <title>Genome sequencing of lignin-degrading bacterial isolates.</title>
        <authorList>
            <person name="Gladden J."/>
        </authorList>
    </citation>
    <scope>NUCLEOTIDE SEQUENCE [LARGE SCALE GENOMIC DNA]</scope>
    <source>
        <strain evidence="6 7">J45</strain>
    </source>
</reference>
<sequence>MSVLDKAVQLVDTLGRAPGPMRLGALAEEISIPKSSAHRLLVELARHGLVRRCGDGEYTMGYRLVEWGRLADRSIGIRDIAAPVMATLRDQVRESVHLYVRDGDSRVCVHAVEGPHALRPVAVLGKALPLGYGAAGKLLLAYADDATVRRVSQQLPVHRNRTLPTRDDLATIRAGGWSVSVDEMEDGLTSLAAPISTPGGGVPAALAIAGATTRIAPDRYDEVHGLLSDACREIASRSS</sequence>
<feature type="domain" description="IclR-ED" evidence="5">
    <location>
        <begin position="63"/>
        <end position="239"/>
    </location>
</feature>
<dbReference type="SUPFAM" id="SSF46785">
    <property type="entry name" value="Winged helix' DNA-binding domain"/>
    <property type="match status" value="1"/>
</dbReference>
<dbReference type="SMART" id="SM00346">
    <property type="entry name" value="HTH_ICLR"/>
    <property type="match status" value="1"/>
</dbReference>
<dbReference type="GO" id="GO:0003700">
    <property type="term" value="F:DNA-binding transcription factor activity"/>
    <property type="evidence" value="ECO:0007669"/>
    <property type="project" value="TreeGrafter"/>
</dbReference>
<evidence type="ECO:0000256" key="2">
    <source>
        <dbReference type="ARBA" id="ARBA00023125"/>
    </source>
</evidence>
<dbReference type="Proteomes" id="UP000317573">
    <property type="component" value="Unassembled WGS sequence"/>
</dbReference>
<dbReference type="PANTHER" id="PTHR30136">
    <property type="entry name" value="HELIX-TURN-HELIX TRANSCRIPTIONAL REGULATOR, ICLR FAMILY"/>
    <property type="match status" value="1"/>
</dbReference>
<evidence type="ECO:0000259" key="4">
    <source>
        <dbReference type="PROSITE" id="PS51077"/>
    </source>
</evidence>
<comment type="caution">
    <text evidence="6">The sequence shown here is derived from an EMBL/GenBank/DDBJ whole genome shotgun (WGS) entry which is preliminary data.</text>
</comment>
<keyword evidence="3" id="KW-0804">Transcription</keyword>
<dbReference type="InterPro" id="IPR014757">
    <property type="entry name" value="Tscrpt_reg_IclR_C"/>
</dbReference>
<dbReference type="Pfam" id="PF09339">
    <property type="entry name" value="HTH_IclR"/>
    <property type="match status" value="1"/>
</dbReference>
<dbReference type="Gene3D" id="3.30.450.40">
    <property type="match status" value="1"/>
</dbReference>
<dbReference type="SUPFAM" id="SSF55781">
    <property type="entry name" value="GAF domain-like"/>
    <property type="match status" value="1"/>
</dbReference>
<evidence type="ECO:0000313" key="6">
    <source>
        <dbReference type="EMBL" id="TWH17739.1"/>
    </source>
</evidence>
<keyword evidence="1" id="KW-0805">Transcription regulation</keyword>
<dbReference type="PANTHER" id="PTHR30136:SF39">
    <property type="entry name" value="TRANSCRIPTIONAL REGULATORY PROTEIN"/>
    <property type="match status" value="1"/>
</dbReference>
<evidence type="ECO:0000256" key="1">
    <source>
        <dbReference type="ARBA" id="ARBA00023015"/>
    </source>
</evidence>
<gene>
    <name evidence="6" type="ORF">L618_001800000300</name>
</gene>
<dbReference type="PROSITE" id="PS51078">
    <property type="entry name" value="ICLR_ED"/>
    <property type="match status" value="1"/>
</dbReference>
<proteinExistence type="predicted"/>
<name>A0A562E768_RHORH</name>
<organism evidence="6 7">
    <name type="scientific">Rhodococcus rhodochrous J45</name>
    <dbReference type="NCBI Taxonomy" id="935266"/>
    <lineage>
        <taxon>Bacteria</taxon>
        <taxon>Bacillati</taxon>
        <taxon>Actinomycetota</taxon>
        <taxon>Actinomycetes</taxon>
        <taxon>Mycobacteriales</taxon>
        <taxon>Nocardiaceae</taxon>
        <taxon>Rhodococcus</taxon>
    </lineage>
</organism>
<dbReference type="RefSeq" id="WP_145691590.1">
    <property type="nucleotide sequence ID" value="NZ_VLJT01000015.1"/>
</dbReference>
<dbReference type="GO" id="GO:0045892">
    <property type="term" value="P:negative regulation of DNA-templated transcription"/>
    <property type="evidence" value="ECO:0007669"/>
    <property type="project" value="TreeGrafter"/>
</dbReference>
<dbReference type="InterPro" id="IPR029016">
    <property type="entry name" value="GAF-like_dom_sf"/>
</dbReference>
<accession>A0A562E768</accession>
<dbReference type="EMBL" id="VLJT01000015">
    <property type="protein sequence ID" value="TWH17739.1"/>
    <property type="molecule type" value="Genomic_DNA"/>
</dbReference>
<dbReference type="PROSITE" id="PS51077">
    <property type="entry name" value="HTH_ICLR"/>
    <property type="match status" value="1"/>
</dbReference>
<keyword evidence="2" id="KW-0238">DNA-binding</keyword>
<dbReference type="InterPro" id="IPR005471">
    <property type="entry name" value="Tscrpt_reg_IclR_N"/>
</dbReference>
<dbReference type="Pfam" id="PF01614">
    <property type="entry name" value="IclR_C"/>
    <property type="match status" value="1"/>
</dbReference>
<feature type="domain" description="HTH iclR-type" evidence="4">
    <location>
        <begin position="1"/>
        <end position="62"/>
    </location>
</feature>
<evidence type="ECO:0000259" key="5">
    <source>
        <dbReference type="PROSITE" id="PS51078"/>
    </source>
</evidence>
<dbReference type="InterPro" id="IPR036388">
    <property type="entry name" value="WH-like_DNA-bd_sf"/>
</dbReference>